<evidence type="ECO:0000256" key="4">
    <source>
        <dbReference type="ARBA" id="ARBA00022598"/>
    </source>
</evidence>
<evidence type="ECO:0000256" key="3">
    <source>
        <dbReference type="ARBA" id="ARBA00022571"/>
    </source>
</evidence>
<reference evidence="10 11" key="1">
    <citation type="submission" date="2016-11" db="EMBL/GenBank/DDBJ databases">
        <authorList>
            <person name="Jaros S."/>
            <person name="Januszkiewicz K."/>
            <person name="Wedrychowicz H."/>
        </authorList>
    </citation>
    <scope>NUCLEOTIDE SEQUENCE [LARGE SCALE GENOMIC DNA]</scope>
    <source>
        <strain evidence="10 11">DSM 21074</strain>
    </source>
</reference>
<dbReference type="SUPFAM" id="SSF69864">
    <property type="entry name" value="Argininosuccinate synthetase, C-terminal domain"/>
    <property type="match status" value="1"/>
</dbReference>
<dbReference type="Proteomes" id="UP000184418">
    <property type="component" value="Unassembled WGS sequence"/>
</dbReference>
<feature type="domain" description="Arginosuccinate synthase C-terminal" evidence="9">
    <location>
        <begin position="174"/>
        <end position="388"/>
    </location>
</feature>
<dbReference type="OrthoDB" id="9801641at2"/>
<dbReference type="STRING" id="1121955.SAMN02745146_3493"/>
<keyword evidence="5" id="KW-0028">Amino-acid biosynthesis</keyword>
<dbReference type="EC" id="6.3.4.5" evidence="2"/>
<evidence type="ECO:0000256" key="7">
    <source>
        <dbReference type="ARBA" id="ARBA00022840"/>
    </source>
</evidence>
<dbReference type="InterPro" id="IPR023434">
    <property type="entry name" value="Arginosuc_synth_type_1_subfam"/>
</dbReference>
<dbReference type="Gene3D" id="3.90.1260.10">
    <property type="entry name" value="Argininosuccinate synthetase, chain A, domain 2"/>
    <property type="match status" value="1"/>
</dbReference>
<gene>
    <name evidence="10" type="ORF">SAMN02745146_3493</name>
</gene>
<dbReference type="GO" id="GO:0004055">
    <property type="term" value="F:argininosuccinate synthase activity"/>
    <property type="evidence" value="ECO:0007669"/>
    <property type="project" value="UniProtKB-EC"/>
</dbReference>
<evidence type="ECO:0000259" key="9">
    <source>
        <dbReference type="Pfam" id="PF20979"/>
    </source>
</evidence>
<dbReference type="PROSITE" id="PS00564">
    <property type="entry name" value="ARGININOSUCCIN_SYN_1"/>
    <property type="match status" value="1"/>
</dbReference>
<dbReference type="GO" id="GO:0000050">
    <property type="term" value="P:urea cycle"/>
    <property type="evidence" value="ECO:0007669"/>
    <property type="project" value="TreeGrafter"/>
</dbReference>
<dbReference type="GO" id="GO:0005524">
    <property type="term" value="F:ATP binding"/>
    <property type="evidence" value="ECO:0007669"/>
    <property type="project" value="UniProtKB-KW"/>
</dbReference>
<dbReference type="InterPro" id="IPR001518">
    <property type="entry name" value="Arginosuc_synth"/>
</dbReference>
<dbReference type="GO" id="GO:0000053">
    <property type="term" value="P:argininosuccinate metabolic process"/>
    <property type="evidence" value="ECO:0007669"/>
    <property type="project" value="TreeGrafter"/>
</dbReference>
<dbReference type="InterPro" id="IPR018223">
    <property type="entry name" value="Arginosuc_synth_CS"/>
</dbReference>
<dbReference type="NCBIfam" id="TIGR00032">
    <property type="entry name" value="argG"/>
    <property type="match status" value="1"/>
</dbReference>
<dbReference type="CDD" id="cd01999">
    <property type="entry name" value="ASS"/>
    <property type="match status" value="1"/>
</dbReference>
<dbReference type="GO" id="GO:0005737">
    <property type="term" value="C:cytoplasm"/>
    <property type="evidence" value="ECO:0007669"/>
    <property type="project" value="TreeGrafter"/>
</dbReference>
<dbReference type="Pfam" id="PF20979">
    <property type="entry name" value="Arginosuc_syn_C"/>
    <property type="match status" value="1"/>
</dbReference>
<dbReference type="InterPro" id="IPR014729">
    <property type="entry name" value="Rossmann-like_a/b/a_fold"/>
</dbReference>
<dbReference type="Pfam" id="PF00764">
    <property type="entry name" value="Arginosuc_synth"/>
    <property type="match status" value="1"/>
</dbReference>
<dbReference type="EMBL" id="FQYN01000008">
    <property type="protein sequence ID" value="SHJ60196.1"/>
    <property type="molecule type" value="Genomic_DNA"/>
</dbReference>
<protein>
    <recommendedName>
        <fullName evidence="2">argininosuccinate synthase</fullName>
        <ecNumber evidence="2">6.3.4.5</ecNumber>
    </recommendedName>
</protein>
<keyword evidence="11" id="KW-1185">Reference proteome</keyword>
<sequence>MKKKVVLAYSGGLDTSFCAVYLTRELGLEVHTVIVNSGGFSEEELAAIEQRAYELGSTRHEVIDVTERFYQQCLRYLIFGNILKNDTYPLSVSAERMFQSLALAEYAREHRADYIAHGSTGAGNDQVRFDVAFSVIAPNTEIITPIRDLKLSRQAEIDFLNQHGFEMSWEKAKYSINKGIWGTSVGGVETLTSHQALPESAYPTQLSATEPVSIEITFEKGEPVALNGETMNPVALIQALNELAGQYAIGRDTHVGDTILGIKGRVGFEAPAPLILLKAHHLLEKHTSSRWQLLHKDYVANWYGTLLHEAQYLDPVMRDFEAFLESSQERVSGTVFVTLKSYQFELLGVESPFDMMQSKVATYGEENDAWDGRDAKGFIKIFSNQLKIHSSFNPSPTPPQKGGA</sequence>
<keyword evidence="3" id="KW-0055">Arginine biosynthesis</keyword>
<accession>A0A1M6KMS7</accession>
<dbReference type="AlphaFoldDB" id="A0A1M6KMS7"/>
<evidence type="ECO:0000259" key="8">
    <source>
        <dbReference type="Pfam" id="PF00764"/>
    </source>
</evidence>
<evidence type="ECO:0000313" key="11">
    <source>
        <dbReference type="Proteomes" id="UP000184418"/>
    </source>
</evidence>
<keyword evidence="6" id="KW-0547">Nucleotide-binding</keyword>
<evidence type="ECO:0000256" key="5">
    <source>
        <dbReference type="ARBA" id="ARBA00022605"/>
    </source>
</evidence>
<dbReference type="PANTHER" id="PTHR11587">
    <property type="entry name" value="ARGININOSUCCINATE SYNTHASE"/>
    <property type="match status" value="1"/>
</dbReference>
<proteinExistence type="predicted"/>
<evidence type="ECO:0000256" key="2">
    <source>
        <dbReference type="ARBA" id="ARBA00012286"/>
    </source>
</evidence>
<dbReference type="UniPathway" id="UPA00068">
    <property type="reaction ID" value="UER00113"/>
</dbReference>
<dbReference type="Gene3D" id="3.40.50.620">
    <property type="entry name" value="HUPs"/>
    <property type="match status" value="1"/>
</dbReference>
<dbReference type="InterPro" id="IPR048268">
    <property type="entry name" value="Arginosuc_syn_C"/>
</dbReference>
<evidence type="ECO:0000256" key="1">
    <source>
        <dbReference type="ARBA" id="ARBA00004967"/>
    </source>
</evidence>
<organism evidence="10 11">
    <name type="scientific">Hymenobacter daecheongensis DSM 21074</name>
    <dbReference type="NCBI Taxonomy" id="1121955"/>
    <lineage>
        <taxon>Bacteria</taxon>
        <taxon>Pseudomonadati</taxon>
        <taxon>Bacteroidota</taxon>
        <taxon>Cytophagia</taxon>
        <taxon>Cytophagales</taxon>
        <taxon>Hymenobacteraceae</taxon>
        <taxon>Hymenobacter</taxon>
    </lineage>
</organism>
<keyword evidence="4" id="KW-0436">Ligase</keyword>
<dbReference type="InterPro" id="IPR048267">
    <property type="entry name" value="Arginosuc_syn_N"/>
</dbReference>
<dbReference type="InterPro" id="IPR024074">
    <property type="entry name" value="AS_cat/multimer_dom_body"/>
</dbReference>
<name>A0A1M6KMS7_9BACT</name>
<dbReference type="FunFam" id="3.40.50.620:FF:000019">
    <property type="entry name" value="Argininosuccinate synthase"/>
    <property type="match status" value="1"/>
</dbReference>
<dbReference type="PANTHER" id="PTHR11587:SF2">
    <property type="entry name" value="ARGININOSUCCINATE SYNTHASE"/>
    <property type="match status" value="1"/>
</dbReference>
<evidence type="ECO:0000256" key="6">
    <source>
        <dbReference type="ARBA" id="ARBA00022741"/>
    </source>
</evidence>
<feature type="domain" description="Arginosuccinate synthase-like N-terminal" evidence="8">
    <location>
        <begin position="4"/>
        <end position="165"/>
    </location>
</feature>
<comment type="pathway">
    <text evidence="1">Amino-acid biosynthesis; L-arginine biosynthesis; L-arginine from L-ornithine and carbamoyl phosphate: step 2/3.</text>
</comment>
<dbReference type="GO" id="GO:0006526">
    <property type="term" value="P:L-arginine biosynthetic process"/>
    <property type="evidence" value="ECO:0007669"/>
    <property type="project" value="UniProtKB-UniPathway"/>
</dbReference>
<evidence type="ECO:0000313" key="10">
    <source>
        <dbReference type="EMBL" id="SHJ60196.1"/>
    </source>
</evidence>
<keyword evidence="7" id="KW-0067">ATP-binding</keyword>
<dbReference type="SUPFAM" id="SSF52402">
    <property type="entry name" value="Adenine nucleotide alpha hydrolases-like"/>
    <property type="match status" value="1"/>
</dbReference>
<dbReference type="RefSeq" id="WP_073111577.1">
    <property type="nucleotide sequence ID" value="NZ_FQYN01000008.1"/>
</dbReference>